<proteinExistence type="predicted"/>
<evidence type="ECO:0000313" key="2">
    <source>
        <dbReference type="EMBL" id="AWI77225.1"/>
    </source>
</evidence>
<dbReference type="InterPro" id="IPR001173">
    <property type="entry name" value="Glyco_trans_2-like"/>
</dbReference>
<dbReference type="GO" id="GO:0016740">
    <property type="term" value="F:transferase activity"/>
    <property type="evidence" value="ECO:0007669"/>
    <property type="project" value="UniProtKB-KW"/>
</dbReference>
<accession>A0A2U8GXP9</accession>
<keyword evidence="2" id="KW-0808">Transferase</keyword>
<keyword evidence="3" id="KW-1185">Reference proteome</keyword>
<protein>
    <submittedName>
        <fullName evidence="2">Glycosyl transferase</fullName>
    </submittedName>
</protein>
<dbReference type="AlphaFoldDB" id="A0A2U8GXP9"/>
<dbReference type="InterPro" id="IPR029044">
    <property type="entry name" value="Nucleotide-diphossugar_trans"/>
</dbReference>
<dbReference type="SUPFAM" id="SSF53448">
    <property type="entry name" value="Nucleotide-diphospho-sugar transferases"/>
    <property type="match status" value="1"/>
</dbReference>
<dbReference type="EMBL" id="CP022187">
    <property type="protein sequence ID" value="AWI77225.1"/>
    <property type="molecule type" value="Genomic_DNA"/>
</dbReference>
<dbReference type="Gene3D" id="3.90.550.10">
    <property type="entry name" value="Spore Coat Polysaccharide Biosynthesis Protein SpsA, Chain A"/>
    <property type="match status" value="1"/>
</dbReference>
<dbReference type="Pfam" id="PF00535">
    <property type="entry name" value="Glycos_transf_2"/>
    <property type="match status" value="1"/>
</dbReference>
<organism evidence="2 3">
    <name type="scientific">Parazoarcus communis</name>
    <dbReference type="NCBI Taxonomy" id="41977"/>
    <lineage>
        <taxon>Bacteria</taxon>
        <taxon>Pseudomonadati</taxon>
        <taxon>Pseudomonadota</taxon>
        <taxon>Betaproteobacteria</taxon>
        <taxon>Rhodocyclales</taxon>
        <taxon>Zoogloeaceae</taxon>
        <taxon>Parazoarcus</taxon>
    </lineage>
</organism>
<evidence type="ECO:0000259" key="1">
    <source>
        <dbReference type="Pfam" id="PF00535"/>
    </source>
</evidence>
<gene>
    <name evidence="2" type="ORF">CEW83_19970</name>
</gene>
<name>A0A2U8GXP9_9RHOO</name>
<dbReference type="PANTHER" id="PTHR43685:SF2">
    <property type="entry name" value="GLYCOSYLTRANSFERASE 2-LIKE DOMAIN-CONTAINING PROTEIN"/>
    <property type="match status" value="1"/>
</dbReference>
<reference evidence="2 3" key="1">
    <citation type="submission" date="2017-06" db="EMBL/GenBank/DDBJ databases">
        <title>Azoarcus.</title>
        <authorList>
            <person name="Woo J.-H."/>
            <person name="Kim H.-S."/>
        </authorList>
    </citation>
    <scope>NUCLEOTIDE SEQUENCE [LARGE SCALE GENOMIC DNA]</scope>
    <source>
        <strain evidence="2 3">TSPY31</strain>
    </source>
</reference>
<feature type="domain" description="Glycosyltransferase 2-like" evidence="1">
    <location>
        <begin position="12"/>
        <end position="129"/>
    </location>
</feature>
<dbReference type="CDD" id="cd00761">
    <property type="entry name" value="Glyco_tranf_GTA_type"/>
    <property type="match status" value="1"/>
</dbReference>
<dbReference type="KEGG" id="acom:CEW83_19970"/>
<dbReference type="InterPro" id="IPR050834">
    <property type="entry name" value="Glycosyltransf_2"/>
</dbReference>
<evidence type="ECO:0000313" key="3">
    <source>
        <dbReference type="Proteomes" id="UP000244930"/>
    </source>
</evidence>
<dbReference type="Proteomes" id="UP000244930">
    <property type="component" value="Chromosome"/>
</dbReference>
<dbReference type="PANTHER" id="PTHR43685">
    <property type="entry name" value="GLYCOSYLTRANSFERASE"/>
    <property type="match status" value="1"/>
</dbReference>
<sequence>MVSKVLANPRVTVVIPTYNRADDLRRCLDSLALQTLDNFEVLVCDDGSTDHSASVADEFSGRLSLRFDTADNFGGPARPRNRGVSGARAPYIAFLDSDDWWTPAKLEKSVAALDAGADLVYHDLFIVRDTAQTVFSERIVSTEPKHPMFKALLCTGMSVPNSSVVVRRALIEQLGGITENRELISVEDYDTWVRISRLTERFVRLPECLGYYWLGGGNISAASPKQISRIRTLYAQYIDELPLADRRRAEGFLAYRSGRIAQMHGDVTGARRSLLRALVQPLDLSYRLKAAYFLARSILP</sequence>